<gene>
    <name evidence="2" type="ORF">ILUMI_09538</name>
</gene>
<dbReference type="AlphaFoldDB" id="A0A8K0D8Y5"/>
<evidence type="ECO:0000256" key="1">
    <source>
        <dbReference type="SAM" id="MobiDB-lite"/>
    </source>
</evidence>
<keyword evidence="3" id="KW-1185">Reference proteome</keyword>
<evidence type="ECO:0000313" key="2">
    <source>
        <dbReference type="EMBL" id="KAF2896635.1"/>
    </source>
</evidence>
<name>A0A8K0D8Y5_IGNLU</name>
<evidence type="ECO:0000313" key="3">
    <source>
        <dbReference type="Proteomes" id="UP000801492"/>
    </source>
</evidence>
<reference evidence="2" key="1">
    <citation type="submission" date="2019-08" db="EMBL/GenBank/DDBJ databases">
        <title>The genome of the North American firefly Photinus pyralis.</title>
        <authorList>
            <consortium name="Photinus pyralis genome working group"/>
            <person name="Fallon T.R."/>
            <person name="Sander Lower S.E."/>
            <person name="Weng J.-K."/>
        </authorList>
    </citation>
    <scope>NUCLEOTIDE SEQUENCE</scope>
    <source>
        <strain evidence="2">TRF0915ILg1</strain>
        <tissue evidence="2">Whole body</tissue>
    </source>
</reference>
<proteinExistence type="predicted"/>
<feature type="region of interest" description="Disordered" evidence="1">
    <location>
        <begin position="94"/>
        <end position="123"/>
    </location>
</feature>
<sequence>MKSVLNNFNNFLCRILSMDNSQWSRQIFPSGLKKKVLLNGPKMPALHNKEKENSNTGDNIKERKNILEINKKVFDDTEKNIKLIQILERLQEKRRISQESNPPREDTSNKEKKTLNIQKHEPSDLRNSSLFTVNTHISSSRRNKIISKLLYDIVKEAIEEVSVKEYLANNVMVINNLKERSKTKANVQNEGADMVDTLLRTPSQYRNNNTLHFNQSTNNSNIDKPLNNCTNTPSAISQSKRLYTTNTSIKEISKTNNINKIINILIPKLEETVTTFQIIETKQNTVLNLLLIQLQEKCSKTNNTNTKLINPVVHADEEVESLDQNSTKENTDTLLESNIAKDDCKEEKNVRAKNIHNEPPLYFKKFNEISILPECTIWNAHIKSPIKINCNSLSKRIKSQFYFAKKYRYETKEVASPKGDKIKITCLVTDDEVNIQ</sequence>
<organism evidence="2 3">
    <name type="scientific">Ignelater luminosus</name>
    <name type="common">Cucubano</name>
    <name type="synonym">Pyrophorus luminosus</name>
    <dbReference type="NCBI Taxonomy" id="2038154"/>
    <lineage>
        <taxon>Eukaryota</taxon>
        <taxon>Metazoa</taxon>
        <taxon>Ecdysozoa</taxon>
        <taxon>Arthropoda</taxon>
        <taxon>Hexapoda</taxon>
        <taxon>Insecta</taxon>
        <taxon>Pterygota</taxon>
        <taxon>Neoptera</taxon>
        <taxon>Endopterygota</taxon>
        <taxon>Coleoptera</taxon>
        <taxon>Polyphaga</taxon>
        <taxon>Elateriformia</taxon>
        <taxon>Elateroidea</taxon>
        <taxon>Elateridae</taxon>
        <taxon>Agrypninae</taxon>
        <taxon>Pyrophorini</taxon>
        <taxon>Ignelater</taxon>
    </lineage>
</organism>
<comment type="caution">
    <text evidence="2">The sequence shown here is derived from an EMBL/GenBank/DDBJ whole genome shotgun (WGS) entry which is preliminary data.</text>
</comment>
<dbReference type="EMBL" id="VTPC01004894">
    <property type="protein sequence ID" value="KAF2896635.1"/>
    <property type="molecule type" value="Genomic_DNA"/>
</dbReference>
<protein>
    <submittedName>
        <fullName evidence="2">Uncharacterized protein</fullName>
    </submittedName>
</protein>
<dbReference type="OrthoDB" id="10632135at2759"/>
<accession>A0A8K0D8Y5</accession>
<dbReference type="Proteomes" id="UP000801492">
    <property type="component" value="Unassembled WGS sequence"/>
</dbReference>